<comment type="caution">
    <text evidence="1">The sequence shown here is derived from an EMBL/GenBank/DDBJ whole genome shotgun (WGS) entry which is preliminary data.</text>
</comment>
<reference evidence="1" key="2">
    <citation type="submission" date="2023-05" db="EMBL/GenBank/DDBJ databases">
        <authorList>
            <person name="Fouks B."/>
        </authorList>
    </citation>
    <scope>NUCLEOTIDE SEQUENCE</scope>
    <source>
        <strain evidence="1">Stay&amp;Tobe</strain>
        <tissue evidence="1">Testes</tissue>
    </source>
</reference>
<protein>
    <submittedName>
        <fullName evidence="1">Uncharacterized protein</fullName>
    </submittedName>
</protein>
<reference evidence="1" key="1">
    <citation type="journal article" date="2023" name="IScience">
        <title>Live-bearing cockroach genome reveals convergent evolutionary mechanisms linked to viviparity in insects and beyond.</title>
        <authorList>
            <person name="Fouks B."/>
            <person name="Harrison M.C."/>
            <person name="Mikhailova A.A."/>
            <person name="Marchal E."/>
            <person name="English S."/>
            <person name="Carruthers M."/>
            <person name="Jennings E.C."/>
            <person name="Chiamaka E.L."/>
            <person name="Frigard R.A."/>
            <person name="Pippel M."/>
            <person name="Attardo G.M."/>
            <person name="Benoit J.B."/>
            <person name="Bornberg-Bauer E."/>
            <person name="Tobe S.S."/>
        </authorList>
    </citation>
    <scope>NUCLEOTIDE SEQUENCE</scope>
    <source>
        <strain evidence="1">Stay&amp;Tobe</strain>
    </source>
</reference>
<proteinExistence type="predicted"/>
<organism evidence="1 2">
    <name type="scientific">Diploptera punctata</name>
    <name type="common">Pacific beetle cockroach</name>
    <dbReference type="NCBI Taxonomy" id="6984"/>
    <lineage>
        <taxon>Eukaryota</taxon>
        <taxon>Metazoa</taxon>
        <taxon>Ecdysozoa</taxon>
        <taxon>Arthropoda</taxon>
        <taxon>Hexapoda</taxon>
        <taxon>Insecta</taxon>
        <taxon>Pterygota</taxon>
        <taxon>Neoptera</taxon>
        <taxon>Polyneoptera</taxon>
        <taxon>Dictyoptera</taxon>
        <taxon>Blattodea</taxon>
        <taxon>Blaberoidea</taxon>
        <taxon>Blaberidae</taxon>
        <taxon>Diplopterinae</taxon>
        <taxon>Diploptera</taxon>
    </lineage>
</organism>
<name>A0AAD7ZVQ9_DIPPU</name>
<accession>A0AAD7ZVQ9</accession>
<dbReference type="EMBL" id="JASPKZ010006084">
    <property type="protein sequence ID" value="KAJ9587586.1"/>
    <property type="molecule type" value="Genomic_DNA"/>
</dbReference>
<dbReference type="AlphaFoldDB" id="A0AAD7ZVQ9"/>
<evidence type="ECO:0000313" key="1">
    <source>
        <dbReference type="EMBL" id="KAJ9587586.1"/>
    </source>
</evidence>
<evidence type="ECO:0000313" key="2">
    <source>
        <dbReference type="Proteomes" id="UP001233999"/>
    </source>
</evidence>
<dbReference type="Proteomes" id="UP001233999">
    <property type="component" value="Unassembled WGS sequence"/>
</dbReference>
<feature type="non-terminal residue" evidence="1">
    <location>
        <position position="1"/>
    </location>
</feature>
<feature type="non-terminal residue" evidence="1">
    <location>
        <position position="115"/>
    </location>
</feature>
<sequence>IMITKTPVASEHFKSHMIYCLFFLTYYHHFHVCTKQLSYELIKDYQHHGKSNILISAPLIVLSSCYEHIAGRDIEALSASSSTNQHLVALASHLLLHRTEKMGVCCAMHDGASQV</sequence>
<gene>
    <name evidence="1" type="ORF">L9F63_018968</name>
</gene>
<keyword evidence="2" id="KW-1185">Reference proteome</keyword>